<protein>
    <recommendedName>
        <fullName evidence="2">Organic solvent tolerance-like N-terminal domain-containing protein</fullName>
    </recommendedName>
</protein>
<sequence>MILKPSHKMKITFRKLFIFCFILFEFNLHGQFPEENPPELLTNPDATVVTSNTFKMDQNIHQGFFSGNVIAIANNFKMRSNEMTVFFDENGSEIKKLIAKGEAILIQEKRTAKAAQMEYIVAEDKLILTGNPEVIEENKDHVTGNVITIFRNSNQMFVDGHSRVILLRTTQAQDQQQKK</sequence>
<comment type="caution">
    <text evidence="3">The sequence shown here is derived from an EMBL/GenBank/DDBJ whole genome shotgun (WGS) entry which is preliminary data.</text>
</comment>
<keyword evidence="4" id="KW-1185">Reference proteome</keyword>
<evidence type="ECO:0000313" key="3">
    <source>
        <dbReference type="EMBL" id="TFE67410.1"/>
    </source>
</evidence>
<name>A0A4Y8P9J9_9BACT</name>
<proteinExistence type="predicted"/>
<evidence type="ECO:0000259" key="2">
    <source>
        <dbReference type="Pfam" id="PF03968"/>
    </source>
</evidence>
<accession>A0A4Y8P9J9</accession>
<dbReference type="PANTHER" id="PTHR36504">
    <property type="entry name" value="LIPOPOLYSACCHARIDE EXPORT SYSTEM PROTEIN LPTA"/>
    <property type="match status" value="1"/>
</dbReference>
<evidence type="ECO:0000313" key="4">
    <source>
        <dbReference type="Proteomes" id="UP000297713"/>
    </source>
</evidence>
<dbReference type="PANTHER" id="PTHR36504:SF1">
    <property type="entry name" value="LIPOPOLYSACCHARIDE EXPORT SYSTEM PROTEIN LPTA"/>
    <property type="match status" value="1"/>
</dbReference>
<evidence type="ECO:0000256" key="1">
    <source>
        <dbReference type="ARBA" id="ARBA00022729"/>
    </source>
</evidence>
<dbReference type="AlphaFoldDB" id="A0A4Y8P9J9"/>
<dbReference type="InterPro" id="IPR052037">
    <property type="entry name" value="LPS_export_LptA"/>
</dbReference>
<dbReference type="GO" id="GO:0015920">
    <property type="term" value="P:lipopolysaccharide transport"/>
    <property type="evidence" value="ECO:0007669"/>
    <property type="project" value="TreeGrafter"/>
</dbReference>
<gene>
    <name evidence="3" type="ORF">A7Q10_01090</name>
</gene>
<dbReference type="EMBL" id="LXQC01000154">
    <property type="protein sequence ID" value="TFE67410.1"/>
    <property type="molecule type" value="Genomic_DNA"/>
</dbReference>
<dbReference type="Gene3D" id="2.60.450.10">
    <property type="entry name" value="Lipopolysaccharide (LPS) transport protein A like domain"/>
    <property type="match status" value="1"/>
</dbReference>
<keyword evidence="1" id="KW-0732">Signal</keyword>
<dbReference type="GO" id="GO:0017089">
    <property type="term" value="F:glycolipid transfer activity"/>
    <property type="evidence" value="ECO:0007669"/>
    <property type="project" value="TreeGrafter"/>
</dbReference>
<dbReference type="Pfam" id="PF03968">
    <property type="entry name" value="LptD_N"/>
    <property type="match status" value="1"/>
</dbReference>
<reference evidence="3 4" key="1">
    <citation type="submission" date="2016-05" db="EMBL/GenBank/DDBJ databases">
        <title>Diversity and Homogeneity among Thermoacidophilic Verrucomicrobia Methanotrophs Linked with Geographical Origin.</title>
        <authorList>
            <person name="Erikstad H.-A."/>
            <person name="Smestad N.B."/>
            <person name="Ceballos R.M."/>
            <person name="Birkeland N.-K."/>
        </authorList>
    </citation>
    <scope>NUCLEOTIDE SEQUENCE [LARGE SCALE GENOMIC DNA]</scope>
    <source>
        <strain evidence="3 4">Phi</strain>
    </source>
</reference>
<dbReference type="GO" id="GO:0009279">
    <property type="term" value="C:cell outer membrane"/>
    <property type="evidence" value="ECO:0007669"/>
    <property type="project" value="TreeGrafter"/>
</dbReference>
<dbReference type="GO" id="GO:0030288">
    <property type="term" value="C:outer membrane-bounded periplasmic space"/>
    <property type="evidence" value="ECO:0007669"/>
    <property type="project" value="TreeGrafter"/>
</dbReference>
<feature type="domain" description="Organic solvent tolerance-like N-terminal" evidence="2">
    <location>
        <begin position="49"/>
        <end position="154"/>
    </location>
</feature>
<dbReference type="Proteomes" id="UP000297713">
    <property type="component" value="Unassembled WGS sequence"/>
</dbReference>
<organism evidence="3 4">
    <name type="scientific">Methylacidiphilum caldifontis</name>
    <dbReference type="NCBI Taxonomy" id="2795386"/>
    <lineage>
        <taxon>Bacteria</taxon>
        <taxon>Pseudomonadati</taxon>
        <taxon>Verrucomicrobiota</taxon>
        <taxon>Methylacidiphilae</taxon>
        <taxon>Methylacidiphilales</taxon>
        <taxon>Methylacidiphilaceae</taxon>
        <taxon>Methylacidiphilum (ex Ratnadevi et al. 2023)</taxon>
    </lineage>
</organism>
<dbReference type="InterPro" id="IPR005653">
    <property type="entry name" value="OstA-like_N"/>
</dbReference>